<evidence type="ECO:0000256" key="9">
    <source>
        <dbReference type="ARBA" id="ARBA00022917"/>
    </source>
</evidence>
<evidence type="ECO:0000313" key="17">
    <source>
        <dbReference type="EMBL" id="MDE51399.1"/>
    </source>
</evidence>
<dbReference type="InterPro" id="IPR014729">
    <property type="entry name" value="Rossmann-like_a/b/a_fold"/>
</dbReference>
<reference evidence="17" key="1">
    <citation type="submission" date="2018-10" db="EMBL/GenBank/DDBJ databases">
        <title>Transcriptome assembly of Aceria tosichella (Wheat curl mite) Type 2.</title>
        <authorList>
            <person name="Scully E.D."/>
            <person name="Geib S.M."/>
            <person name="Palmer N.A."/>
            <person name="Gupta A.K."/>
            <person name="Sarath G."/>
            <person name="Tatineni S."/>
        </authorList>
    </citation>
    <scope>NUCLEOTIDE SEQUENCE</scope>
    <source>
        <strain evidence="17">LincolnNE</strain>
    </source>
</reference>
<dbReference type="GO" id="GO:0004825">
    <property type="term" value="F:methionine-tRNA ligase activity"/>
    <property type="evidence" value="ECO:0007669"/>
    <property type="project" value="UniProtKB-EC"/>
</dbReference>
<evidence type="ECO:0000256" key="8">
    <source>
        <dbReference type="ARBA" id="ARBA00022840"/>
    </source>
</evidence>
<dbReference type="CDD" id="cd07957">
    <property type="entry name" value="Anticodon_Ia_Met"/>
    <property type="match status" value="1"/>
</dbReference>
<dbReference type="Pfam" id="PF19303">
    <property type="entry name" value="Anticodon_3"/>
    <property type="match status" value="1"/>
</dbReference>
<dbReference type="EMBL" id="GGYP01006628">
    <property type="protein sequence ID" value="MDE51399.1"/>
    <property type="molecule type" value="Transcribed_RNA"/>
</dbReference>
<dbReference type="GO" id="GO:0005524">
    <property type="term" value="F:ATP binding"/>
    <property type="evidence" value="ECO:0007669"/>
    <property type="project" value="UniProtKB-KW"/>
</dbReference>
<feature type="domain" description="Methionyl/Leucyl tRNA synthetase" evidence="15">
    <location>
        <begin position="266"/>
        <end position="462"/>
    </location>
</feature>
<dbReference type="InterPro" id="IPR001412">
    <property type="entry name" value="aa-tRNA-synth_I_CS"/>
</dbReference>
<dbReference type="Pfam" id="PF09334">
    <property type="entry name" value="tRNA-synt_1g"/>
    <property type="match status" value="2"/>
</dbReference>
<dbReference type="HAMAP" id="MF_00098">
    <property type="entry name" value="Met_tRNA_synth_type1"/>
    <property type="match status" value="1"/>
</dbReference>
<dbReference type="InterPro" id="IPR009080">
    <property type="entry name" value="tRNAsynth_Ia_anticodon-bd"/>
</dbReference>
<evidence type="ECO:0000256" key="13">
    <source>
        <dbReference type="RuleBase" id="RU363039"/>
    </source>
</evidence>
<organism evidence="17">
    <name type="scientific">Aceria tosichella</name>
    <name type="common">wheat curl mite</name>
    <dbReference type="NCBI Taxonomy" id="561515"/>
    <lineage>
        <taxon>Eukaryota</taxon>
        <taxon>Metazoa</taxon>
        <taxon>Ecdysozoa</taxon>
        <taxon>Arthropoda</taxon>
        <taxon>Chelicerata</taxon>
        <taxon>Arachnida</taxon>
        <taxon>Acari</taxon>
        <taxon>Acariformes</taxon>
        <taxon>Trombidiformes</taxon>
        <taxon>Prostigmata</taxon>
        <taxon>Eupodina</taxon>
        <taxon>Eriophyoidea</taxon>
        <taxon>Eriophyidae</taxon>
        <taxon>Eriophyinae</taxon>
        <taxon>Aceriini</taxon>
        <taxon>Aceria</taxon>
    </lineage>
</organism>
<evidence type="ECO:0000256" key="14">
    <source>
        <dbReference type="SAM" id="MobiDB-lite"/>
    </source>
</evidence>
<feature type="compositionally biased region" description="Low complexity" evidence="14">
    <location>
        <begin position="229"/>
        <end position="252"/>
    </location>
</feature>
<gene>
    <name evidence="17" type="primary">mars</name>
    <name evidence="17" type="ORF">g.15150</name>
</gene>
<dbReference type="SUPFAM" id="SSF47323">
    <property type="entry name" value="Anticodon-binding domain of a subclass of class I aminoacyl-tRNA synthetases"/>
    <property type="match status" value="1"/>
</dbReference>
<comment type="subcellular location">
    <subcellularLocation>
        <location evidence="1">Cytoplasm</location>
    </subcellularLocation>
</comment>
<feature type="region of interest" description="Disordered" evidence="14">
    <location>
        <begin position="217"/>
        <end position="260"/>
    </location>
</feature>
<evidence type="ECO:0000259" key="16">
    <source>
        <dbReference type="Pfam" id="PF19303"/>
    </source>
</evidence>
<dbReference type="EC" id="6.1.1.10" evidence="3"/>
<accession>A0A6G1SLZ3</accession>
<evidence type="ECO:0000259" key="15">
    <source>
        <dbReference type="Pfam" id="PF09334"/>
    </source>
</evidence>
<dbReference type="PANTHER" id="PTHR45765">
    <property type="entry name" value="METHIONINE--TRNA LIGASE"/>
    <property type="match status" value="1"/>
</dbReference>
<dbReference type="PRINTS" id="PR01041">
    <property type="entry name" value="TRNASYNTHMET"/>
</dbReference>
<evidence type="ECO:0000256" key="2">
    <source>
        <dbReference type="ARBA" id="ARBA00005594"/>
    </source>
</evidence>
<dbReference type="PROSITE" id="PS00178">
    <property type="entry name" value="AA_TRNA_LIGASE_I"/>
    <property type="match status" value="1"/>
</dbReference>
<dbReference type="InterPro" id="IPR033911">
    <property type="entry name" value="MetRS_core"/>
</dbReference>
<dbReference type="InterPro" id="IPR023458">
    <property type="entry name" value="Met-tRNA_ligase_1"/>
</dbReference>
<evidence type="ECO:0000256" key="1">
    <source>
        <dbReference type="ARBA" id="ARBA00004496"/>
    </source>
</evidence>
<evidence type="ECO:0000256" key="3">
    <source>
        <dbReference type="ARBA" id="ARBA00012838"/>
    </source>
</evidence>
<dbReference type="GO" id="GO:0005829">
    <property type="term" value="C:cytosol"/>
    <property type="evidence" value="ECO:0007669"/>
    <property type="project" value="TreeGrafter"/>
</dbReference>
<evidence type="ECO:0000256" key="10">
    <source>
        <dbReference type="ARBA" id="ARBA00023146"/>
    </source>
</evidence>
<comment type="similarity">
    <text evidence="2 13">Belongs to the class-I aminoacyl-tRNA synthetase family.</text>
</comment>
<evidence type="ECO:0000256" key="12">
    <source>
        <dbReference type="ARBA" id="ARBA00047364"/>
    </source>
</evidence>
<evidence type="ECO:0000256" key="6">
    <source>
        <dbReference type="ARBA" id="ARBA00022598"/>
    </source>
</evidence>
<keyword evidence="5" id="KW-0963">Cytoplasm</keyword>
<dbReference type="SUPFAM" id="SSF57770">
    <property type="entry name" value="Methionyl-tRNA synthetase (MetRS), Zn-domain"/>
    <property type="match status" value="1"/>
</dbReference>
<dbReference type="Gene3D" id="1.10.730.10">
    <property type="entry name" value="Isoleucyl-tRNA Synthetase, Domain 1"/>
    <property type="match status" value="1"/>
</dbReference>
<dbReference type="GO" id="GO:0017101">
    <property type="term" value="C:aminoacyl-tRNA synthetase multienzyme complex"/>
    <property type="evidence" value="ECO:0007669"/>
    <property type="project" value="TreeGrafter"/>
</dbReference>
<sequence length="624" mass="70952">MPATTAPKPGKRNVLVTSALPYVNNIPHLGNLVGSVLSADVFARYCRLRDYETLYVSGTDEYGTASETKALELKKTPKEVCDEYHVLHAEIYQWFNIDFDKFGRTTNEHQTKLAQDLFTKLEKNNYLFEDVVEQLYCCSCSRFLADRFVEGTCPNCQYEDARGDQCDKCGKLINAIELKNPACKLCKSSPIVKESKHFFFDLSKVEQKLKDWYQQTISRSAPPPRPLQSSSSTTDGTTTTSGTNSNLETTSGESHTDNTTAAACTEQKRHILSPNDTHWTHTARSITESWFKEGLKPRCITRDLKWGTKIPYPGYEDKVFYVWFDAPIGYLSITASLTSEWEKWWKNEQDVELYQFLAKDNVLFHSIMFPATLFATGEPWVKVKALSVTDYLNYEGIKFSKSRGLGVFGNDARDTGIPADVWRFYLMYIRPEGQDSSFCWDDFKEKVNGELLNNLGNFINRAVSFVDKNFAGQLSHYEPNEEDLKYLDEVGQNLIAYEDRLERVMLREGLKPILAISKAGNQLIQANKPWVLIKGDEADKKRAETVMHLALNTVALIGLLISPYMPEIGKQIRKQLALECDQLVEMSSPMPLLLPVGHKIGTPALLFKRLEVDQIKELKKRFGA</sequence>
<feature type="domain" description="Methionyl-tRNA synthetase anticodon-binding" evidence="16">
    <location>
        <begin position="480"/>
        <end position="623"/>
    </location>
</feature>
<protein>
    <recommendedName>
        <fullName evidence="4">Methionine--tRNA ligase, cytoplasmic</fullName>
        <ecNumber evidence="3">6.1.1.10</ecNumber>
    </recommendedName>
    <alternativeName>
        <fullName evidence="11">Methionyl-tRNA synthetase</fullName>
    </alternativeName>
</protein>
<dbReference type="FunFam" id="2.20.28.20:FF:000001">
    <property type="entry name" value="Methionine--tRNA ligase"/>
    <property type="match status" value="1"/>
</dbReference>
<dbReference type="Gene3D" id="2.20.28.20">
    <property type="entry name" value="Methionyl-tRNA synthetase, Zn-domain"/>
    <property type="match status" value="1"/>
</dbReference>
<keyword evidence="7 13" id="KW-0547">Nucleotide-binding</keyword>
<dbReference type="SUPFAM" id="SSF52374">
    <property type="entry name" value="Nucleotidylyl transferase"/>
    <property type="match status" value="1"/>
</dbReference>
<proteinExistence type="inferred from homology"/>
<keyword evidence="10 13" id="KW-0030">Aminoacyl-tRNA synthetase</keyword>
<evidence type="ECO:0000256" key="5">
    <source>
        <dbReference type="ARBA" id="ARBA00022490"/>
    </source>
</evidence>
<evidence type="ECO:0000256" key="7">
    <source>
        <dbReference type="ARBA" id="ARBA00022741"/>
    </source>
</evidence>
<evidence type="ECO:0000256" key="11">
    <source>
        <dbReference type="ARBA" id="ARBA00030904"/>
    </source>
</evidence>
<dbReference type="CDD" id="cd00814">
    <property type="entry name" value="MetRS_core"/>
    <property type="match status" value="1"/>
</dbReference>
<dbReference type="GO" id="GO:0006431">
    <property type="term" value="P:methionyl-tRNA aminoacylation"/>
    <property type="evidence" value="ECO:0007669"/>
    <property type="project" value="InterPro"/>
</dbReference>
<dbReference type="InterPro" id="IPR015413">
    <property type="entry name" value="Methionyl/Leucyl_tRNA_Synth"/>
</dbReference>
<keyword evidence="8 13" id="KW-0067">ATP-binding</keyword>
<dbReference type="InterPro" id="IPR041872">
    <property type="entry name" value="Anticodon_Met"/>
</dbReference>
<comment type="catalytic activity">
    <reaction evidence="12">
        <text>tRNA(Met) + L-methionine + ATP = L-methionyl-tRNA(Met) + AMP + diphosphate</text>
        <dbReference type="Rhea" id="RHEA:13481"/>
        <dbReference type="Rhea" id="RHEA-COMP:9667"/>
        <dbReference type="Rhea" id="RHEA-COMP:9698"/>
        <dbReference type="ChEBI" id="CHEBI:30616"/>
        <dbReference type="ChEBI" id="CHEBI:33019"/>
        <dbReference type="ChEBI" id="CHEBI:57844"/>
        <dbReference type="ChEBI" id="CHEBI:78442"/>
        <dbReference type="ChEBI" id="CHEBI:78530"/>
        <dbReference type="ChEBI" id="CHEBI:456215"/>
        <dbReference type="EC" id="6.1.1.10"/>
    </reaction>
</comment>
<keyword evidence="9 13" id="KW-0648">Protein biosynthesis</keyword>
<dbReference type="PANTHER" id="PTHR45765:SF1">
    <property type="entry name" value="METHIONINE--TRNA LIGASE, CYTOPLASMIC"/>
    <property type="match status" value="1"/>
</dbReference>
<keyword evidence="6 13" id="KW-0436">Ligase</keyword>
<feature type="domain" description="Methionyl/Leucyl tRNA synthetase" evidence="15">
    <location>
        <begin position="14"/>
        <end position="217"/>
    </location>
</feature>
<dbReference type="InterPro" id="IPR029038">
    <property type="entry name" value="MetRS_Zn"/>
</dbReference>
<dbReference type="AlphaFoldDB" id="A0A6G1SLZ3"/>
<dbReference type="Gene3D" id="3.40.50.620">
    <property type="entry name" value="HUPs"/>
    <property type="match status" value="2"/>
</dbReference>
<evidence type="ECO:0000256" key="4">
    <source>
        <dbReference type="ARBA" id="ARBA00018335"/>
    </source>
</evidence>
<name>A0A6G1SLZ3_9ACAR</name>